<dbReference type="STRING" id="1035.BN961_02685"/>
<reference evidence="3 4" key="1">
    <citation type="journal article" date="2014" name="Genome Announc.">
        <title>Genome Sequence of Afipia felis Strain 76713, Isolated in Hospital Water Using an Amoeba Co-Culture Procedure.</title>
        <authorList>
            <person name="Benamar S."/>
            <person name="La Scola B."/>
            <person name="Croce O."/>
        </authorList>
    </citation>
    <scope>NUCLEOTIDE SEQUENCE [LARGE SCALE GENOMIC DNA]</scope>
    <source>
        <strain evidence="3 4">76713</strain>
    </source>
</reference>
<dbReference type="SUPFAM" id="SSF56925">
    <property type="entry name" value="OMPA-like"/>
    <property type="match status" value="1"/>
</dbReference>
<dbReference type="AlphaFoldDB" id="A0A090MPF8"/>
<evidence type="ECO:0000256" key="1">
    <source>
        <dbReference type="ARBA" id="ARBA00038306"/>
    </source>
</evidence>
<evidence type="ECO:0000313" key="3">
    <source>
        <dbReference type="EMBL" id="CEG09260.1"/>
    </source>
</evidence>
<comment type="caution">
    <text evidence="3">The sequence shown here is derived from an EMBL/GenBank/DDBJ whole genome shotgun (WGS) entry which is preliminary data.</text>
</comment>
<keyword evidence="2" id="KW-0732">Signal</keyword>
<dbReference type="InterPro" id="IPR011250">
    <property type="entry name" value="OMP/PagP_B-barrel"/>
</dbReference>
<dbReference type="RefSeq" id="WP_009339972.1">
    <property type="nucleotide sequence ID" value="NZ_CCAZ020000002.1"/>
</dbReference>
<dbReference type="PANTHER" id="PTHR34001">
    <property type="entry name" value="BLL7405 PROTEIN"/>
    <property type="match status" value="1"/>
</dbReference>
<dbReference type="InterPro" id="IPR051692">
    <property type="entry name" value="OMP-like"/>
</dbReference>
<name>A0A090MPF8_AFIFE</name>
<proteinExistence type="inferred from homology"/>
<dbReference type="EMBL" id="CCAZ020000002">
    <property type="protein sequence ID" value="CEG09260.1"/>
    <property type="molecule type" value="Genomic_DNA"/>
</dbReference>
<protein>
    <submittedName>
        <fullName evidence="3">Opacity protein antigens</fullName>
    </submittedName>
</protein>
<dbReference type="PANTHER" id="PTHR34001:SF3">
    <property type="entry name" value="BLL7405 PROTEIN"/>
    <property type="match status" value="1"/>
</dbReference>
<comment type="similarity">
    <text evidence="1">Belongs to the Omp25/RopB family.</text>
</comment>
<sequence length="275" mass="28741">MRRLVVAMMVAGAAQAAQAADLPDFSALRGPVGISRGVVNWQGFYAGGQAGYGSADMNFSSSNSAMIAQLLANTNIENEMNVSSWPLLGGKTNTHQSQVGGFVGYNSQWDDVVLGVEANYMHGTFSGASVSAPVSRGMLLTSDSLYHIVTVNSSKSISISDMGTIRARAGYVWGNFMPYVFGGAALGRGNIYSAVSVSDQKGADSAAAQAATPVTLSASDGISGKMLYGYTAGLGTEVMLFGNVFARAEWEYIRFVNAGADVNINTVRGGLGYKF</sequence>
<feature type="chain" id="PRO_5001860695" evidence="2">
    <location>
        <begin position="20"/>
        <end position="275"/>
    </location>
</feature>
<dbReference type="Proteomes" id="UP000035762">
    <property type="component" value="Unassembled WGS sequence"/>
</dbReference>
<dbReference type="OrthoDB" id="8001404at2"/>
<dbReference type="Gene3D" id="2.40.160.20">
    <property type="match status" value="1"/>
</dbReference>
<evidence type="ECO:0000313" key="4">
    <source>
        <dbReference type="Proteomes" id="UP000035762"/>
    </source>
</evidence>
<accession>A0A090MPF8</accession>
<evidence type="ECO:0000256" key="2">
    <source>
        <dbReference type="SAM" id="SignalP"/>
    </source>
</evidence>
<organism evidence="3 4">
    <name type="scientific">Afipia felis</name>
    <name type="common">Cat scratch disease bacillus</name>
    <dbReference type="NCBI Taxonomy" id="1035"/>
    <lineage>
        <taxon>Bacteria</taxon>
        <taxon>Pseudomonadati</taxon>
        <taxon>Pseudomonadota</taxon>
        <taxon>Alphaproteobacteria</taxon>
        <taxon>Hyphomicrobiales</taxon>
        <taxon>Nitrobacteraceae</taxon>
        <taxon>Afipia</taxon>
    </lineage>
</organism>
<keyword evidence="4" id="KW-1185">Reference proteome</keyword>
<gene>
    <name evidence="3" type="ORF">BN961_02685</name>
</gene>
<feature type="signal peptide" evidence="2">
    <location>
        <begin position="1"/>
        <end position="19"/>
    </location>
</feature>